<evidence type="ECO:0000313" key="6">
    <source>
        <dbReference type="Proteomes" id="UP000503018"/>
    </source>
</evidence>
<name>A0A6M4ASS3_9SPHN</name>
<evidence type="ECO:0000256" key="1">
    <source>
        <dbReference type="ARBA" id="ARBA00022801"/>
    </source>
</evidence>
<organism evidence="5 6">
    <name type="scientific">Sphingomonas lacunae</name>
    <dbReference type="NCBI Taxonomy" id="2698828"/>
    <lineage>
        <taxon>Bacteria</taxon>
        <taxon>Pseudomonadati</taxon>
        <taxon>Pseudomonadota</taxon>
        <taxon>Alphaproteobacteria</taxon>
        <taxon>Sphingomonadales</taxon>
        <taxon>Sphingomonadaceae</taxon>
        <taxon>Sphingomonas</taxon>
    </lineage>
</organism>
<dbReference type="EMBL" id="CP053015">
    <property type="protein sequence ID" value="QJQ32104.1"/>
    <property type="molecule type" value="Genomic_DNA"/>
</dbReference>
<keyword evidence="1 5" id="KW-0378">Hydrolase</keyword>
<accession>A0A6M4ASS3</accession>
<dbReference type="Gene3D" id="3.40.50.1820">
    <property type="entry name" value="alpha/beta hydrolase"/>
    <property type="match status" value="1"/>
</dbReference>
<evidence type="ECO:0000313" key="5">
    <source>
        <dbReference type="EMBL" id="QJQ32104.1"/>
    </source>
</evidence>
<dbReference type="Proteomes" id="UP000503018">
    <property type="component" value="Chromosome"/>
</dbReference>
<dbReference type="AlphaFoldDB" id="A0A6M4ASS3"/>
<dbReference type="PANTHER" id="PTHR48081:SF33">
    <property type="entry name" value="KYNURENINE FORMAMIDASE"/>
    <property type="match status" value="1"/>
</dbReference>
<dbReference type="SUPFAM" id="SSF53474">
    <property type="entry name" value="alpha/beta-Hydrolases"/>
    <property type="match status" value="1"/>
</dbReference>
<evidence type="ECO:0000259" key="4">
    <source>
        <dbReference type="Pfam" id="PF20434"/>
    </source>
</evidence>
<dbReference type="Pfam" id="PF20434">
    <property type="entry name" value="BD-FAE"/>
    <property type="match status" value="1"/>
</dbReference>
<keyword evidence="3" id="KW-0732">Signal</keyword>
<keyword evidence="6" id="KW-1185">Reference proteome</keyword>
<sequence>MLTLSLALMFATPGFAAAEPAQPAAQLQRRSGRLGGMLARRRGGDSEAGAGTTALPPGSTLIRYGNSEAQRIRFWPAPGGAGTGSRRPPLAIYVHGGGWQHGAPEMVAEKPAWFAAHGWAFASVGYRLLPEAPVEEQAADIGRAIVRLRSEAAEHGFDPDRILLLGHSAGAHLSALVGTDPRYAGSGFAAIRGVIPIDGAAYDVVQQMQEGGRFMMRRTYVPAFGTDPVRQRALSPTTHSGGQDAPDWLILFDSGRDDAVSQSARLAGGLERAGARVQQQGIHFDDRSVMQRHRRMNVEFGTPGYAGNASVEAFMRRIEGR</sequence>
<feature type="domain" description="BD-FAE-like" evidence="4">
    <location>
        <begin position="87"/>
        <end position="180"/>
    </location>
</feature>
<dbReference type="InterPro" id="IPR029058">
    <property type="entry name" value="AB_hydrolase_fold"/>
</dbReference>
<dbReference type="RefSeq" id="WP_169944963.1">
    <property type="nucleotide sequence ID" value="NZ_CP053015.1"/>
</dbReference>
<evidence type="ECO:0000256" key="3">
    <source>
        <dbReference type="SAM" id="SignalP"/>
    </source>
</evidence>
<dbReference type="KEGG" id="slan:GV829_06265"/>
<dbReference type="InterPro" id="IPR049492">
    <property type="entry name" value="BD-FAE-like_dom"/>
</dbReference>
<evidence type="ECO:0000256" key="2">
    <source>
        <dbReference type="SAM" id="MobiDB-lite"/>
    </source>
</evidence>
<feature type="region of interest" description="Disordered" evidence="2">
    <location>
        <begin position="38"/>
        <end position="57"/>
    </location>
</feature>
<gene>
    <name evidence="5" type="ORF">GV829_06265</name>
</gene>
<reference evidence="5 6" key="1">
    <citation type="submission" date="2020-01" db="EMBL/GenBank/DDBJ databases">
        <title>Sphingomonas sp. strain CSW-10.</title>
        <authorList>
            <person name="Chen W.-M."/>
        </authorList>
    </citation>
    <scope>NUCLEOTIDE SEQUENCE [LARGE SCALE GENOMIC DNA]</scope>
    <source>
        <strain evidence="5 6">CSW-10</strain>
    </source>
</reference>
<proteinExistence type="predicted"/>
<feature type="signal peptide" evidence="3">
    <location>
        <begin position="1"/>
        <end position="16"/>
    </location>
</feature>
<dbReference type="PANTHER" id="PTHR48081">
    <property type="entry name" value="AB HYDROLASE SUPERFAMILY PROTEIN C4A8.06C"/>
    <property type="match status" value="1"/>
</dbReference>
<feature type="chain" id="PRO_5026817776" evidence="3">
    <location>
        <begin position="17"/>
        <end position="321"/>
    </location>
</feature>
<dbReference type="GO" id="GO:0016787">
    <property type="term" value="F:hydrolase activity"/>
    <property type="evidence" value="ECO:0007669"/>
    <property type="project" value="UniProtKB-KW"/>
</dbReference>
<dbReference type="InterPro" id="IPR050300">
    <property type="entry name" value="GDXG_lipolytic_enzyme"/>
</dbReference>
<protein>
    <submittedName>
        <fullName evidence="5">Alpha/beta hydrolase</fullName>
    </submittedName>
</protein>